<organism evidence="1 2">
    <name type="scientific">Oceanibacterium hippocampi</name>
    <dbReference type="NCBI Taxonomy" id="745714"/>
    <lineage>
        <taxon>Bacteria</taxon>
        <taxon>Pseudomonadati</taxon>
        <taxon>Pseudomonadota</taxon>
        <taxon>Alphaproteobacteria</taxon>
        <taxon>Sneathiellales</taxon>
        <taxon>Sneathiellaceae</taxon>
        <taxon>Oceanibacterium</taxon>
    </lineage>
</organism>
<evidence type="ECO:0000313" key="2">
    <source>
        <dbReference type="Proteomes" id="UP000193200"/>
    </source>
</evidence>
<dbReference type="RefSeq" id="WP_176245181.1">
    <property type="nucleotide sequence ID" value="NZ_FWFR01000004.1"/>
</dbReference>
<reference evidence="1 2" key="1">
    <citation type="submission" date="2017-03" db="EMBL/GenBank/DDBJ databases">
        <authorList>
            <person name="Afonso C.L."/>
            <person name="Miller P.J."/>
            <person name="Scott M.A."/>
            <person name="Spackman E."/>
            <person name="Goraichik I."/>
            <person name="Dimitrov K.M."/>
            <person name="Suarez D.L."/>
            <person name="Swayne D.E."/>
        </authorList>
    </citation>
    <scope>NUCLEOTIDE SEQUENCE [LARGE SCALE GENOMIC DNA]</scope>
    <source>
        <strain evidence="1 2">CECT 7691</strain>
    </source>
</reference>
<sequence length="177" mass="20512">MSRPTSLLAADIETASPDQLAIRKYWSERKDGDRLPGRQHIRPEDIPDLLPRISLVDVVPGPAGRRFRSRLIGTELVHRFGRNITGKFGDELYTPEYLEQLNATYNGIIEAREARLFRCSTMTANNYLLRYSRIIMPLARDGMTVDMLLVLFEFEGDRMHWDAHCDEGRSHWQAPRR</sequence>
<dbReference type="EMBL" id="FWFR01000004">
    <property type="protein sequence ID" value="SLN76243.1"/>
    <property type="molecule type" value="Genomic_DNA"/>
</dbReference>
<name>A0A1Y5TXK3_9PROT</name>
<dbReference type="Pfam" id="PF07310">
    <property type="entry name" value="PAS_5"/>
    <property type="match status" value="1"/>
</dbReference>
<gene>
    <name evidence="1" type="ORF">OCH7691_04075</name>
</gene>
<dbReference type="InParanoid" id="A0A1Y5TXK3"/>
<keyword evidence="2" id="KW-1185">Reference proteome</keyword>
<proteinExistence type="predicted"/>
<dbReference type="InterPro" id="IPR009922">
    <property type="entry name" value="DUF1457"/>
</dbReference>
<dbReference type="AlphaFoldDB" id="A0A1Y5TXK3"/>
<accession>A0A1Y5TXK3</accession>
<protein>
    <submittedName>
        <fullName evidence="1">PAS domain protein</fullName>
    </submittedName>
</protein>
<dbReference type="Proteomes" id="UP000193200">
    <property type="component" value="Unassembled WGS sequence"/>
</dbReference>
<evidence type="ECO:0000313" key="1">
    <source>
        <dbReference type="EMBL" id="SLN76243.1"/>
    </source>
</evidence>